<sequence>MMVVDTPLDKPMTYTITTTIEAPFDDVLDAVTAELQSEGFGILADIDVQATFEKKLDVETEKYRILGACNPPLAHEGITEEPDLGALLPCNVVVYETKDGDVVVSAIDPEQLVGITENPNLNHIGTEVKSRFEDVVNAVEEQFATGGGD</sequence>
<keyword evidence="3" id="KW-1185">Reference proteome</keyword>
<dbReference type="EMBL" id="AOLG01000031">
    <property type="protein sequence ID" value="ELZ68902.1"/>
    <property type="molecule type" value="Genomic_DNA"/>
</dbReference>
<dbReference type="PANTHER" id="PTHR38342">
    <property type="entry name" value="SLR5037 PROTEIN"/>
    <property type="match status" value="1"/>
</dbReference>
<evidence type="ECO:0000313" key="2">
    <source>
        <dbReference type="EMBL" id="ELZ68902.1"/>
    </source>
</evidence>
<dbReference type="PANTHER" id="PTHR38342:SF1">
    <property type="entry name" value="SLR5037 PROTEIN"/>
    <property type="match status" value="1"/>
</dbReference>
<proteinExistence type="predicted"/>
<reference evidence="2 3" key="1">
    <citation type="journal article" date="2014" name="PLoS Genet.">
        <title>Phylogenetically driven sequencing of extremely halophilic archaea reveals strategies for static and dynamic osmo-response.</title>
        <authorList>
            <person name="Becker E.A."/>
            <person name="Seitzer P.M."/>
            <person name="Tritt A."/>
            <person name="Larsen D."/>
            <person name="Krusor M."/>
            <person name="Yao A.I."/>
            <person name="Wu D."/>
            <person name="Madern D."/>
            <person name="Eisen J.A."/>
            <person name="Darling A.E."/>
            <person name="Facciotti M.T."/>
        </authorList>
    </citation>
    <scope>NUCLEOTIDE SEQUENCE [LARGE SCALE GENOMIC DNA]</scope>
    <source>
        <strain evidence="3">DSM 18310 / JCM 13924 / TL6</strain>
    </source>
</reference>
<dbReference type="SUPFAM" id="SSF103247">
    <property type="entry name" value="TT1751-like"/>
    <property type="match status" value="1"/>
</dbReference>
<dbReference type="InterPro" id="IPR035923">
    <property type="entry name" value="TT1751-like_sf"/>
</dbReference>
<dbReference type="CDD" id="cd14797">
    <property type="entry name" value="DUF302"/>
    <property type="match status" value="1"/>
</dbReference>
<dbReference type="Pfam" id="PF03625">
    <property type="entry name" value="DUF302"/>
    <property type="match status" value="1"/>
</dbReference>
<organism evidence="2 3">
    <name type="scientific">Haloferax prahovense (strain DSM 18310 / JCM 13924 / TL6)</name>
    <dbReference type="NCBI Taxonomy" id="1227461"/>
    <lineage>
        <taxon>Archaea</taxon>
        <taxon>Methanobacteriati</taxon>
        <taxon>Methanobacteriota</taxon>
        <taxon>Stenosarchaea group</taxon>
        <taxon>Halobacteria</taxon>
        <taxon>Halobacteriales</taxon>
        <taxon>Haloferacaceae</taxon>
        <taxon>Haloferax</taxon>
    </lineage>
</organism>
<dbReference type="InterPro" id="IPR005180">
    <property type="entry name" value="DUF302"/>
</dbReference>
<comment type="caution">
    <text evidence="2">The sequence shown here is derived from an EMBL/GenBank/DDBJ whole genome shotgun (WGS) entry which is preliminary data.</text>
</comment>
<accession>M0GBH4</accession>
<dbReference type="PIRSF" id="PIRSF021774">
    <property type="entry name" value="UCP021774"/>
    <property type="match status" value="1"/>
</dbReference>
<dbReference type="Proteomes" id="UP000011559">
    <property type="component" value="Unassembled WGS sequence"/>
</dbReference>
<dbReference type="InterPro" id="IPR016796">
    <property type="entry name" value="UCP021774"/>
</dbReference>
<evidence type="ECO:0000259" key="1">
    <source>
        <dbReference type="Pfam" id="PF03625"/>
    </source>
</evidence>
<dbReference type="AlphaFoldDB" id="M0GBH4"/>
<evidence type="ECO:0000313" key="3">
    <source>
        <dbReference type="Proteomes" id="UP000011559"/>
    </source>
</evidence>
<name>M0GBH4_HALPT</name>
<protein>
    <recommendedName>
        <fullName evidence="1">DUF302 domain-containing protein</fullName>
    </recommendedName>
</protein>
<dbReference type="PATRIC" id="fig|1227461.3.peg.2163"/>
<dbReference type="Gene3D" id="3.30.310.70">
    <property type="entry name" value="TT1751-like domain"/>
    <property type="match status" value="1"/>
</dbReference>
<feature type="domain" description="DUF302" evidence="1">
    <location>
        <begin position="46"/>
        <end position="109"/>
    </location>
</feature>
<gene>
    <name evidence="2" type="ORF">C457_10841</name>
</gene>